<dbReference type="OrthoDB" id="191371at2759"/>
<feature type="domain" description="Neutral/alkaline non-lysosomal ceramidase N-terminal" evidence="7">
    <location>
        <begin position="24"/>
        <end position="543"/>
    </location>
</feature>
<keyword evidence="4" id="KW-0862">Zinc</keyword>
<keyword evidence="5" id="KW-0443">Lipid metabolism</keyword>
<keyword evidence="2 5" id="KW-0378">Hydrolase</keyword>
<proteinExistence type="inferred from homology"/>
<evidence type="ECO:0000256" key="3">
    <source>
        <dbReference type="PIRSR" id="PIRSR606823-1"/>
    </source>
</evidence>
<evidence type="ECO:0000256" key="5">
    <source>
        <dbReference type="RuleBase" id="RU366019"/>
    </source>
</evidence>
<organism evidence="9 10">
    <name type="scientific">Coniophora puteana (strain RWD-64-598)</name>
    <name type="common">Brown rot fungus</name>
    <dbReference type="NCBI Taxonomy" id="741705"/>
    <lineage>
        <taxon>Eukaryota</taxon>
        <taxon>Fungi</taxon>
        <taxon>Dikarya</taxon>
        <taxon>Basidiomycota</taxon>
        <taxon>Agaricomycotina</taxon>
        <taxon>Agaricomycetes</taxon>
        <taxon>Agaricomycetidae</taxon>
        <taxon>Boletales</taxon>
        <taxon>Coniophorineae</taxon>
        <taxon>Coniophoraceae</taxon>
        <taxon>Coniophora</taxon>
    </lineage>
</organism>
<dbReference type="InterPro" id="IPR031331">
    <property type="entry name" value="NEUT/ALK_ceramidase_C"/>
</dbReference>
<dbReference type="Proteomes" id="UP000053558">
    <property type="component" value="Unassembled WGS sequence"/>
</dbReference>
<evidence type="ECO:0000259" key="7">
    <source>
        <dbReference type="Pfam" id="PF04734"/>
    </source>
</evidence>
<feature type="binding site" evidence="4">
    <location>
        <position position="226"/>
    </location>
    <ligand>
        <name>Zn(2+)</name>
        <dbReference type="ChEBI" id="CHEBI:29105"/>
    </ligand>
</feature>
<dbReference type="AlphaFoldDB" id="A0A5M3MNE5"/>
<feature type="binding site" evidence="4">
    <location>
        <position position="515"/>
    </location>
    <ligand>
        <name>Zn(2+)</name>
        <dbReference type="ChEBI" id="CHEBI:29105"/>
    </ligand>
</feature>
<comment type="catalytic activity">
    <reaction evidence="5">
        <text>an N-acylsphing-4-enine + H2O = sphing-4-enine + a fatty acid</text>
        <dbReference type="Rhea" id="RHEA:20856"/>
        <dbReference type="ChEBI" id="CHEBI:15377"/>
        <dbReference type="ChEBI" id="CHEBI:28868"/>
        <dbReference type="ChEBI" id="CHEBI:52639"/>
        <dbReference type="ChEBI" id="CHEBI:57756"/>
        <dbReference type="EC" id="3.5.1.23"/>
    </reaction>
</comment>
<comment type="caution">
    <text evidence="9">The sequence shown here is derived from an EMBL/GenBank/DDBJ whole genome shotgun (WGS) entry which is preliminary data.</text>
</comment>
<dbReference type="GO" id="GO:0017040">
    <property type="term" value="F:N-acylsphingosine amidohydrolase activity"/>
    <property type="evidence" value="ECO:0007669"/>
    <property type="project" value="UniProtKB-UniRule"/>
</dbReference>
<dbReference type="EMBL" id="JH711579">
    <property type="protein sequence ID" value="EIW80141.1"/>
    <property type="molecule type" value="Genomic_DNA"/>
</dbReference>
<evidence type="ECO:0000256" key="6">
    <source>
        <dbReference type="SAM" id="SignalP"/>
    </source>
</evidence>
<evidence type="ECO:0000256" key="1">
    <source>
        <dbReference type="ARBA" id="ARBA00009835"/>
    </source>
</evidence>
<dbReference type="GO" id="GO:0016020">
    <property type="term" value="C:membrane"/>
    <property type="evidence" value="ECO:0007669"/>
    <property type="project" value="GOC"/>
</dbReference>
<dbReference type="GO" id="GO:0046872">
    <property type="term" value="F:metal ion binding"/>
    <property type="evidence" value="ECO:0007669"/>
    <property type="project" value="UniProtKB-KW"/>
</dbReference>
<dbReference type="OMA" id="GTTVQTC"/>
<dbReference type="Pfam" id="PF04734">
    <property type="entry name" value="Ceramidase_alk"/>
    <property type="match status" value="1"/>
</dbReference>
<sequence length="712" mass="76809">MYTGLLSLYALVAASAVVAQDPPYLIGLGIGDVTGPVVETNMMGYANLPQTDTGLHMRQRSRAFIIADASNSSNRVVFINSDICMGDTGVRRSIVQQLSAMYPGIYHNDNIALEGTHQHSGVGGYLEDLLPQLTALGYVNESAQAIIDGSVRAVQIAHENLEPGYISLGNTTLLNTNRNRSPTAYLANPAEERAKYQYDQDKDMTLLRFDDSNGNARGFLSFFAVHGTSIYENNTLISSDNKGYAAYLYESMVEPDSLPGNVSFIAGFSNANVGDTSPNTLGAYCESPGESWDGQPCEAEHSTCGNKTEDCHGRGPAFTESPYGFASNALIGQYQFEGAQTIMNGARANVSGPVRWVHTYLDMANHTFTLPNGTQAKTCPAAMGYSFAGGTTDGPGAFDFIQGDNSSQSQNPFWQIVKGAVTPYPSQAQIDCQYPKPILLNTGYAHFPYEWSPSTVDIQMLRVGQFVVLMMPGELTTMSGRRIRESVRSQLISQGVLGDDAYVVVAGPANTYSHYIATPEEYDVQRYEGASTIYGRSTLDAYIDKYGSLVGYLAENATGTTPPSDPAPPEQTSKAISLRTGVIVDNAPIGKKFGDVTTDVNTTSSYSAGQIVSATFVGANPRNNLRLEGTFLTVDQQTNGGWNTYRTDSHPSTTYEWVQTNVVLGYSAVTVNWTIESGTPSGTYRFTYYGDSKSITGKISAFTGTSSSFTIN</sequence>
<evidence type="ECO:0000256" key="4">
    <source>
        <dbReference type="PIRSR" id="PIRSR606823-2"/>
    </source>
</evidence>
<gene>
    <name evidence="9" type="ORF">CONPUDRAFT_57561</name>
</gene>
<keyword evidence="6" id="KW-0732">Signal</keyword>
<evidence type="ECO:0000259" key="8">
    <source>
        <dbReference type="Pfam" id="PF17048"/>
    </source>
</evidence>
<dbReference type="InterPro" id="IPR031329">
    <property type="entry name" value="NEUT/ALK_ceramidase_N"/>
</dbReference>
<dbReference type="InterPro" id="IPR038445">
    <property type="entry name" value="NCDase_C_sf"/>
</dbReference>
<dbReference type="GO" id="GO:0046514">
    <property type="term" value="P:ceramide catabolic process"/>
    <property type="evidence" value="ECO:0007669"/>
    <property type="project" value="InterPro"/>
</dbReference>
<feature type="signal peptide" evidence="6">
    <location>
        <begin position="1"/>
        <end position="19"/>
    </location>
</feature>
<dbReference type="RefSeq" id="XP_007769052.1">
    <property type="nucleotide sequence ID" value="XM_007770862.1"/>
</dbReference>
<reference evidence="10" key="1">
    <citation type="journal article" date="2012" name="Science">
        <title>The Paleozoic origin of enzymatic lignin decomposition reconstructed from 31 fungal genomes.</title>
        <authorList>
            <person name="Floudas D."/>
            <person name="Binder M."/>
            <person name="Riley R."/>
            <person name="Barry K."/>
            <person name="Blanchette R.A."/>
            <person name="Henrissat B."/>
            <person name="Martinez A.T."/>
            <person name="Otillar R."/>
            <person name="Spatafora J.W."/>
            <person name="Yadav J.S."/>
            <person name="Aerts A."/>
            <person name="Benoit I."/>
            <person name="Boyd A."/>
            <person name="Carlson A."/>
            <person name="Copeland A."/>
            <person name="Coutinho P.M."/>
            <person name="de Vries R.P."/>
            <person name="Ferreira P."/>
            <person name="Findley K."/>
            <person name="Foster B."/>
            <person name="Gaskell J."/>
            <person name="Glotzer D."/>
            <person name="Gorecki P."/>
            <person name="Heitman J."/>
            <person name="Hesse C."/>
            <person name="Hori C."/>
            <person name="Igarashi K."/>
            <person name="Jurgens J.A."/>
            <person name="Kallen N."/>
            <person name="Kersten P."/>
            <person name="Kohler A."/>
            <person name="Kuees U."/>
            <person name="Kumar T.K.A."/>
            <person name="Kuo A."/>
            <person name="LaButti K."/>
            <person name="Larrondo L.F."/>
            <person name="Lindquist E."/>
            <person name="Ling A."/>
            <person name="Lombard V."/>
            <person name="Lucas S."/>
            <person name="Lundell T."/>
            <person name="Martin R."/>
            <person name="McLaughlin D.J."/>
            <person name="Morgenstern I."/>
            <person name="Morin E."/>
            <person name="Murat C."/>
            <person name="Nagy L.G."/>
            <person name="Nolan M."/>
            <person name="Ohm R.A."/>
            <person name="Patyshakuliyeva A."/>
            <person name="Rokas A."/>
            <person name="Ruiz-Duenas F.J."/>
            <person name="Sabat G."/>
            <person name="Salamov A."/>
            <person name="Samejima M."/>
            <person name="Schmutz J."/>
            <person name="Slot J.C."/>
            <person name="St John F."/>
            <person name="Stenlid J."/>
            <person name="Sun H."/>
            <person name="Sun S."/>
            <person name="Syed K."/>
            <person name="Tsang A."/>
            <person name="Wiebenga A."/>
            <person name="Young D."/>
            <person name="Pisabarro A."/>
            <person name="Eastwood D.C."/>
            <person name="Martin F."/>
            <person name="Cullen D."/>
            <person name="Grigoriev I.V."/>
            <person name="Hibbett D.S."/>
        </authorList>
    </citation>
    <scope>NUCLEOTIDE SEQUENCE [LARGE SCALE GENOMIC DNA]</scope>
    <source>
        <strain evidence="10">RWD-64-598 SS2</strain>
    </source>
</reference>
<name>A0A5M3MNE5_CONPW</name>
<dbReference type="GO" id="GO:0046512">
    <property type="term" value="P:sphingosine biosynthetic process"/>
    <property type="evidence" value="ECO:0007669"/>
    <property type="project" value="TreeGrafter"/>
</dbReference>
<dbReference type="GO" id="GO:0042759">
    <property type="term" value="P:long-chain fatty acid biosynthetic process"/>
    <property type="evidence" value="ECO:0007669"/>
    <property type="project" value="TreeGrafter"/>
</dbReference>
<protein>
    <recommendedName>
        <fullName evidence="5">Neutral ceramidase</fullName>
        <ecNumber evidence="5">3.5.1.23</ecNumber>
    </recommendedName>
</protein>
<dbReference type="InterPro" id="IPR006823">
    <property type="entry name" value="Ceramidase_alk"/>
</dbReference>
<feature type="domain" description="Neutral/alkaline non-lysosomal ceramidase C-terminal" evidence="8">
    <location>
        <begin position="548"/>
        <end position="711"/>
    </location>
</feature>
<keyword evidence="5" id="KW-0746">Sphingolipid metabolism</keyword>
<evidence type="ECO:0000256" key="2">
    <source>
        <dbReference type="ARBA" id="ARBA00022801"/>
    </source>
</evidence>
<feature type="binding site" evidence="4">
    <location>
        <position position="117"/>
    </location>
    <ligand>
        <name>Zn(2+)</name>
        <dbReference type="ChEBI" id="CHEBI:29105"/>
    </ligand>
</feature>
<accession>A0A5M3MNE5</accession>
<dbReference type="PANTHER" id="PTHR12670:SF1">
    <property type="entry name" value="NEUTRAL CERAMIDASE"/>
    <property type="match status" value="1"/>
</dbReference>
<dbReference type="Gene3D" id="2.60.40.2300">
    <property type="entry name" value="Neutral/alkaline non-lysosomal ceramidase, C-terminal domain"/>
    <property type="match status" value="1"/>
</dbReference>
<feature type="binding site" evidence="4">
    <location>
        <position position="474"/>
    </location>
    <ligand>
        <name>Zn(2+)</name>
        <dbReference type="ChEBI" id="CHEBI:29105"/>
    </ligand>
</feature>
<dbReference type="Pfam" id="PF17048">
    <property type="entry name" value="Ceramidse_alk_C"/>
    <property type="match status" value="1"/>
</dbReference>
<feature type="chain" id="PRO_5024312021" description="Neutral ceramidase" evidence="6">
    <location>
        <begin position="20"/>
        <end position="712"/>
    </location>
</feature>
<evidence type="ECO:0000313" key="10">
    <source>
        <dbReference type="Proteomes" id="UP000053558"/>
    </source>
</evidence>
<comment type="cofactor">
    <cofactor evidence="4">
        <name>Zn(2+)</name>
        <dbReference type="ChEBI" id="CHEBI:29105"/>
    </cofactor>
    <text evidence="4">Binds 1 zinc ion per subunit.</text>
</comment>
<evidence type="ECO:0000313" key="9">
    <source>
        <dbReference type="EMBL" id="EIW80141.1"/>
    </source>
</evidence>
<feature type="active site" description="Nucleophile" evidence="3">
    <location>
        <position position="277"/>
    </location>
</feature>
<dbReference type="GeneID" id="19207884"/>
<dbReference type="GO" id="GO:0005576">
    <property type="term" value="C:extracellular region"/>
    <property type="evidence" value="ECO:0007669"/>
    <property type="project" value="TreeGrafter"/>
</dbReference>
<keyword evidence="4" id="KW-0479">Metal-binding</keyword>
<dbReference type="PANTHER" id="PTHR12670">
    <property type="entry name" value="CERAMIDASE"/>
    <property type="match status" value="1"/>
</dbReference>
<dbReference type="KEGG" id="cput:CONPUDRAFT_57561"/>
<dbReference type="EC" id="3.5.1.23" evidence="5"/>
<comment type="similarity">
    <text evidence="1 5">Belongs to the neutral ceramidase family.</text>
</comment>
<keyword evidence="10" id="KW-1185">Reference proteome</keyword>